<dbReference type="AlphaFoldDB" id="A0AAP6XKQ1"/>
<keyword evidence="1" id="KW-1133">Transmembrane helix</keyword>
<accession>A0AAP6XKQ1</accession>
<keyword evidence="1" id="KW-0812">Transmembrane</keyword>
<reference evidence="2 3" key="1">
    <citation type="submission" date="2020-03" db="EMBL/GenBank/DDBJ databases">
        <title>Draft genome sequences of bacterial isolates from the female urobiome.</title>
        <authorList>
            <person name="Miller-Ensminger T."/>
            <person name="Wolfe A.J."/>
            <person name="Putonti C."/>
        </authorList>
    </citation>
    <scope>NUCLEOTIDE SEQUENCE [LARGE SCALE GENOMIC DNA]</scope>
    <source>
        <strain evidence="2 3">UMB8490</strain>
    </source>
</reference>
<feature type="transmembrane region" description="Helical" evidence="1">
    <location>
        <begin position="23"/>
        <end position="43"/>
    </location>
</feature>
<name>A0AAP6XKQ1_9CORY</name>
<comment type="caution">
    <text evidence="2">The sequence shown here is derived from an EMBL/GenBank/DDBJ whole genome shotgun (WGS) entry which is preliminary data.</text>
</comment>
<organism evidence="2 3">
    <name type="scientific">Corynebacterium coyleae</name>
    <dbReference type="NCBI Taxonomy" id="53374"/>
    <lineage>
        <taxon>Bacteria</taxon>
        <taxon>Bacillati</taxon>
        <taxon>Actinomycetota</taxon>
        <taxon>Actinomycetes</taxon>
        <taxon>Mycobacteriales</taxon>
        <taxon>Corynebacteriaceae</taxon>
        <taxon>Corynebacterium</taxon>
    </lineage>
</organism>
<sequence length="254" mass="28080">MSTSVTEPEQPTRTFLQRVPTPVFVTVYGALVVAAVVGAVFGLRYTADAESTEASLPQPVRPFNPAPADPSNVAASVRPHLIQNLQVGKTNTGVMARGDLAEYVMSDSTEFAGHVSRLLEQNCLDTLELTTPDGMRVNFWGFCFATIPATTIQNTFDFAVAQGADSASFAVYPAQNNFHEIRLIWTDAEATGYDAKQLERQWKQLNRPDEIDRIAFFGYYDDEVIVVDNDKKDGRSTKTFPAGEAFNEKWGLER</sequence>
<protein>
    <submittedName>
        <fullName evidence="2">Uncharacterized protein</fullName>
    </submittedName>
</protein>
<proteinExistence type="predicted"/>
<dbReference type="RefSeq" id="WP_141740820.1">
    <property type="nucleotide sequence ID" value="NZ_CP083648.1"/>
</dbReference>
<keyword evidence="1" id="KW-0472">Membrane</keyword>
<dbReference type="Proteomes" id="UP000591626">
    <property type="component" value="Unassembled WGS sequence"/>
</dbReference>
<dbReference type="EMBL" id="JAAUVV010000001">
    <property type="protein sequence ID" value="NJJ02997.1"/>
    <property type="molecule type" value="Genomic_DNA"/>
</dbReference>
<evidence type="ECO:0000256" key="1">
    <source>
        <dbReference type="SAM" id="Phobius"/>
    </source>
</evidence>
<gene>
    <name evidence="2" type="ORF">HC138_01165</name>
</gene>
<evidence type="ECO:0000313" key="3">
    <source>
        <dbReference type="Proteomes" id="UP000591626"/>
    </source>
</evidence>
<evidence type="ECO:0000313" key="2">
    <source>
        <dbReference type="EMBL" id="NJJ02997.1"/>
    </source>
</evidence>